<keyword evidence="2 5" id="KW-0812">Transmembrane</keyword>
<organism evidence="7 8">
    <name type="scientific">Psylliodes chrysocephalus</name>
    <dbReference type="NCBI Taxonomy" id="3402493"/>
    <lineage>
        <taxon>Eukaryota</taxon>
        <taxon>Metazoa</taxon>
        <taxon>Ecdysozoa</taxon>
        <taxon>Arthropoda</taxon>
        <taxon>Hexapoda</taxon>
        <taxon>Insecta</taxon>
        <taxon>Pterygota</taxon>
        <taxon>Neoptera</taxon>
        <taxon>Endopterygota</taxon>
        <taxon>Coleoptera</taxon>
        <taxon>Polyphaga</taxon>
        <taxon>Cucujiformia</taxon>
        <taxon>Chrysomeloidea</taxon>
        <taxon>Chrysomelidae</taxon>
        <taxon>Galerucinae</taxon>
        <taxon>Alticini</taxon>
        <taxon>Psylliodes</taxon>
    </lineage>
</organism>
<evidence type="ECO:0000313" key="7">
    <source>
        <dbReference type="EMBL" id="CAH1104862.1"/>
    </source>
</evidence>
<feature type="signal peptide" evidence="6">
    <location>
        <begin position="1"/>
        <end position="23"/>
    </location>
</feature>
<feature type="transmembrane region" description="Helical" evidence="5">
    <location>
        <begin position="310"/>
        <end position="331"/>
    </location>
</feature>
<feature type="transmembrane region" description="Helical" evidence="5">
    <location>
        <begin position="367"/>
        <end position="388"/>
    </location>
</feature>
<dbReference type="EMBL" id="OV651830">
    <property type="protein sequence ID" value="CAH1104862.1"/>
    <property type="molecule type" value="Genomic_DNA"/>
</dbReference>
<dbReference type="InterPro" id="IPR050549">
    <property type="entry name" value="MFS_Trehalose_Transporter"/>
</dbReference>
<protein>
    <recommendedName>
        <fullName evidence="9">Major facilitator superfamily (MFS) profile domain-containing protein</fullName>
    </recommendedName>
</protein>
<evidence type="ECO:0000256" key="5">
    <source>
        <dbReference type="SAM" id="Phobius"/>
    </source>
</evidence>
<feature type="transmembrane region" description="Helical" evidence="5">
    <location>
        <begin position="241"/>
        <end position="264"/>
    </location>
</feature>
<keyword evidence="3 5" id="KW-1133">Transmembrane helix</keyword>
<proteinExistence type="predicted"/>
<evidence type="ECO:0000256" key="3">
    <source>
        <dbReference type="ARBA" id="ARBA00022989"/>
    </source>
</evidence>
<keyword evidence="8" id="KW-1185">Reference proteome</keyword>
<dbReference type="Gene3D" id="1.20.1250.20">
    <property type="entry name" value="MFS general substrate transporter like domains"/>
    <property type="match status" value="2"/>
</dbReference>
<feature type="transmembrane region" description="Helical" evidence="5">
    <location>
        <begin position="425"/>
        <end position="446"/>
    </location>
</feature>
<evidence type="ECO:0000256" key="2">
    <source>
        <dbReference type="ARBA" id="ARBA00022692"/>
    </source>
</evidence>
<sequence length="625" mass="69863">MKIKKSFKNVWIIIVAWNSPVLSKFSSNNTEVNPLGAPLSVVQLSICTSIFPTGSLISAAIITKLPDIFGRKKTLIYIATVGLTSLVVLSFVNNFWLYCIIFLISTISISAGIIVVPTYVSEISEIQNRGSLGTVVAISKTLGQLYTFLLAPVTNFSTFCLCCGAPLLLHILMSFFTQESPVFLYIKGDTERAKISLKKLRRNRMPIELEEEMKEKEKMLQTKLTVSPYRVLFQSPAGKKAFLLALMIRSTPVLSGVYIILSFLSKLLNEAGTNLIFIAYGNILAWNSPVLTTFSSNNTEVNPLGTPLTVVQLSICTSIYPIGSLISAPIITKLPDIFGRKRILIYLATIGLTSFVVLSFIKSFWLYCITFLILTITISAGTIVVPTYVSEISEIQNRGFLGTAVAISKTVGQLYTFLLAPVTNFRTFCLCCAAPLLLHILISFFTQESPVFLFIKGDPARANISLKKLRRNKIPIELEEEMKEKQNMLQTKHTMSSYKNLFQSSAGRKAFFLSLMIRDTSSLSGIYIIVSFLRPHSGACVILERILEKKFLYFPCRHHVYELVLQKACQTCLSATSGSNVSTFERFRQTWKNIDQSNHITGLDNEIIRDKVMDKRDAVFPFISE</sequence>
<dbReference type="InterPro" id="IPR005828">
    <property type="entry name" value="MFS_sugar_transport-like"/>
</dbReference>
<keyword evidence="4 5" id="KW-0472">Membrane</keyword>
<dbReference type="Proteomes" id="UP001153636">
    <property type="component" value="Chromosome 18"/>
</dbReference>
<dbReference type="PANTHER" id="PTHR48021">
    <property type="match status" value="1"/>
</dbReference>
<name>A0A9P0CK58_9CUCU</name>
<dbReference type="GO" id="GO:0022857">
    <property type="term" value="F:transmembrane transporter activity"/>
    <property type="evidence" value="ECO:0007669"/>
    <property type="project" value="InterPro"/>
</dbReference>
<evidence type="ECO:0000313" key="8">
    <source>
        <dbReference type="Proteomes" id="UP001153636"/>
    </source>
</evidence>
<dbReference type="Pfam" id="PF00083">
    <property type="entry name" value="Sugar_tr"/>
    <property type="match status" value="2"/>
</dbReference>
<feature type="chain" id="PRO_5040194480" description="Major facilitator superfamily (MFS) profile domain-containing protein" evidence="6">
    <location>
        <begin position="24"/>
        <end position="625"/>
    </location>
</feature>
<feature type="transmembrane region" description="Helical" evidence="5">
    <location>
        <begin position="343"/>
        <end position="361"/>
    </location>
</feature>
<evidence type="ECO:0000256" key="1">
    <source>
        <dbReference type="ARBA" id="ARBA00004370"/>
    </source>
</evidence>
<dbReference type="PANTHER" id="PTHR48021:SF47">
    <property type="entry name" value="GH17672P"/>
    <property type="match status" value="1"/>
</dbReference>
<accession>A0A9P0CK58</accession>
<reference evidence="7" key="1">
    <citation type="submission" date="2022-01" db="EMBL/GenBank/DDBJ databases">
        <authorList>
            <person name="King R."/>
        </authorList>
    </citation>
    <scope>NUCLEOTIDE SEQUENCE</scope>
</reference>
<feature type="transmembrane region" description="Helical" evidence="5">
    <location>
        <begin position="74"/>
        <end position="89"/>
    </location>
</feature>
<feature type="transmembrane region" description="Helical" evidence="5">
    <location>
        <begin position="95"/>
        <end position="120"/>
    </location>
</feature>
<dbReference type="OrthoDB" id="10021397at2759"/>
<feature type="transmembrane region" description="Helical" evidence="5">
    <location>
        <begin position="156"/>
        <end position="177"/>
    </location>
</feature>
<comment type="subcellular location">
    <subcellularLocation>
        <location evidence="1">Membrane</location>
    </subcellularLocation>
</comment>
<dbReference type="GO" id="GO:0016020">
    <property type="term" value="C:membrane"/>
    <property type="evidence" value="ECO:0007669"/>
    <property type="project" value="UniProtKB-SubCell"/>
</dbReference>
<dbReference type="SUPFAM" id="SSF103473">
    <property type="entry name" value="MFS general substrate transporter"/>
    <property type="match status" value="2"/>
</dbReference>
<evidence type="ECO:0000256" key="6">
    <source>
        <dbReference type="SAM" id="SignalP"/>
    </source>
</evidence>
<feature type="transmembrane region" description="Helical" evidence="5">
    <location>
        <begin position="39"/>
        <end position="62"/>
    </location>
</feature>
<dbReference type="InterPro" id="IPR036259">
    <property type="entry name" value="MFS_trans_sf"/>
</dbReference>
<dbReference type="AlphaFoldDB" id="A0A9P0CK58"/>
<evidence type="ECO:0008006" key="9">
    <source>
        <dbReference type="Google" id="ProtNLM"/>
    </source>
</evidence>
<keyword evidence="6" id="KW-0732">Signal</keyword>
<evidence type="ECO:0000256" key="4">
    <source>
        <dbReference type="ARBA" id="ARBA00023136"/>
    </source>
</evidence>
<gene>
    <name evidence="7" type="ORF">PSYICH_LOCUS5864</name>
</gene>